<dbReference type="AlphaFoldDB" id="A0A4Y7PUQ6"/>
<protein>
    <submittedName>
        <fullName evidence="2">Uncharacterized protein</fullName>
    </submittedName>
</protein>
<accession>A0A4Y7PUQ6</accession>
<keyword evidence="3" id="KW-1185">Reference proteome</keyword>
<proteinExistence type="predicted"/>
<dbReference type="EMBL" id="ML170204">
    <property type="protein sequence ID" value="TDL18756.1"/>
    <property type="molecule type" value="Genomic_DNA"/>
</dbReference>
<reference evidence="2 3" key="1">
    <citation type="submission" date="2018-06" db="EMBL/GenBank/DDBJ databases">
        <title>A transcriptomic atlas of mushroom development highlights an independent origin of complex multicellularity.</title>
        <authorList>
            <consortium name="DOE Joint Genome Institute"/>
            <person name="Krizsan K."/>
            <person name="Almasi E."/>
            <person name="Merenyi Z."/>
            <person name="Sahu N."/>
            <person name="Viragh M."/>
            <person name="Koszo T."/>
            <person name="Mondo S."/>
            <person name="Kiss B."/>
            <person name="Balint B."/>
            <person name="Kues U."/>
            <person name="Barry K."/>
            <person name="Hegedus J.C."/>
            <person name="Henrissat B."/>
            <person name="Johnson J."/>
            <person name="Lipzen A."/>
            <person name="Ohm R."/>
            <person name="Nagy I."/>
            <person name="Pangilinan J."/>
            <person name="Yan J."/>
            <person name="Xiong Y."/>
            <person name="Grigoriev I.V."/>
            <person name="Hibbett D.S."/>
            <person name="Nagy L.G."/>
        </authorList>
    </citation>
    <scope>NUCLEOTIDE SEQUENCE [LARGE SCALE GENOMIC DNA]</scope>
    <source>
        <strain evidence="2 3">SZMC22713</strain>
    </source>
</reference>
<organism evidence="2 3">
    <name type="scientific">Rickenella mellea</name>
    <dbReference type="NCBI Taxonomy" id="50990"/>
    <lineage>
        <taxon>Eukaryota</taxon>
        <taxon>Fungi</taxon>
        <taxon>Dikarya</taxon>
        <taxon>Basidiomycota</taxon>
        <taxon>Agaricomycotina</taxon>
        <taxon>Agaricomycetes</taxon>
        <taxon>Hymenochaetales</taxon>
        <taxon>Rickenellaceae</taxon>
        <taxon>Rickenella</taxon>
    </lineage>
</organism>
<keyword evidence="1" id="KW-1133">Transmembrane helix</keyword>
<dbReference type="VEuPathDB" id="FungiDB:BD410DRAFT_466212"/>
<sequence length="241" mass="26535">MSFSRTTLKQSGNCFYLTFYITSLLIIPRQEAHPPASSSPILQHPTRSFEPSVFLLTLRLIVNGVNMQAVTSDLPLTPFLCKSNPRCTWSRSFSNHLNELFASMRSCESNTHWSTFDCLPFLSMPWSTIGPVTSSSSKVFTTDSSPAAAAASNALSCADALRIAVWLRRFLRNASGSTGREPTDVVNLAIARMFATSVLCIALVAIVFRKLSRTSLVRHRATAFVNTHLLSIVELDSTLVN</sequence>
<keyword evidence="1" id="KW-0812">Transmembrane</keyword>
<dbReference type="Proteomes" id="UP000294933">
    <property type="component" value="Unassembled WGS sequence"/>
</dbReference>
<keyword evidence="1" id="KW-0472">Membrane</keyword>
<name>A0A4Y7PUQ6_9AGAM</name>
<evidence type="ECO:0000256" key="1">
    <source>
        <dbReference type="SAM" id="Phobius"/>
    </source>
</evidence>
<evidence type="ECO:0000313" key="2">
    <source>
        <dbReference type="EMBL" id="TDL18756.1"/>
    </source>
</evidence>
<evidence type="ECO:0000313" key="3">
    <source>
        <dbReference type="Proteomes" id="UP000294933"/>
    </source>
</evidence>
<gene>
    <name evidence="2" type="ORF">BD410DRAFT_466212</name>
</gene>
<feature type="transmembrane region" description="Helical" evidence="1">
    <location>
        <begin position="189"/>
        <end position="208"/>
    </location>
</feature>